<dbReference type="Gene3D" id="1.10.287.670">
    <property type="entry name" value="Phycobilisome degradation protein NblA"/>
    <property type="match status" value="1"/>
</dbReference>
<evidence type="ECO:0000313" key="2">
    <source>
        <dbReference type="Proteomes" id="UP000003781"/>
    </source>
</evidence>
<dbReference type="Pfam" id="PF04485">
    <property type="entry name" value="NblA"/>
    <property type="match status" value="1"/>
</dbReference>
<accession>A3IV45</accession>
<reference evidence="1 2" key="1">
    <citation type="submission" date="2007-03" db="EMBL/GenBank/DDBJ databases">
        <authorList>
            <person name="Stal L."/>
            <person name="Ferriera S."/>
            <person name="Johnson J."/>
            <person name="Kravitz S."/>
            <person name="Beeson K."/>
            <person name="Sutton G."/>
            <person name="Rogers Y.-H."/>
            <person name="Friedman R."/>
            <person name="Frazier M."/>
            <person name="Venter J.C."/>
        </authorList>
    </citation>
    <scope>NUCLEOTIDE SEQUENCE [LARGE SCALE GENOMIC DNA]</scope>
    <source>
        <strain evidence="1 2">CCY0110</strain>
    </source>
</reference>
<dbReference type="OrthoDB" id="574377at2"/>
<gene>
    <name evidence="1" type="ORF">CY0110_11312</name>
</gene>
<sequence length="54" mass="6252">MENTSCNLTLEQQFEMKRIRDAATQMSREQALELLVQASRLLMIKTNVVRNLGK</sequence>
<organism evidence="1 2">
    <name type="scientific">Crocosphaera chwakensis CCY0110</name>
    <dbReference type="NCBI Taxonomy" id="391612"/>
    <lineage>
        <taxon>Bacteria</taxon>
        <taxon>Bacillati</taxon>
        <taxon>Cyanobacteriota</taxon>
        <taxon>Cyanophyceae</taxon>
        <taxon>Oscillatoriophycideae</taxon>
        <taxon>Chroococcales</taxon>
        <taxon>Aphanothecaceae</taxon>
        <taxon>Crocosphaera</taxon>
        <taxon>Crocosphaera chwakensis</taxon>
    </lineage>
</organism>
<dbReference type="SUPFAM" id="SSF109859">
    <property type="entry name" value="NblA-like"/>
    <property type="match status" value="1"/>
</dbReference>
<comment type="caution">
    <text evidence="1">The sequence shown here is derived from an EMBL/GenBank/DDBJ whole genome shotgun (WGS) entry which is preliminary data.</text>
</comment>
<protein>
    <submittedName>
        <fullName evidence="1">Phycobilisome degradation protein NblA</fullName>
    </submittedName>
</protein>
<dbReference type="InterPro" id="IPR007574">
    <property type="entry name" value="NblA"/>
</dbReference>
<dbReference type="InterPro" id="IPR036904">
    <property type="entry name" value="NblA_sf"/>
</dbReference>
<evidence type="ECO:0000313" key="1">
    <source>
        <dbReference type="EMBL" id="EAZ89699.1"/>
    </source>
</evidence>
<proteinExistence type="predicted"/>
<dbReference type="eggNOG" id="ENOG5033GF8">
    <property type="taxonomic scope" value="Bacteria"/>
</dbReference>
<name>A3IV45_9CHRO</name>
<dbReference type="EMBL" id="AAXW01000039">
    <property type="protein sequence ID" value="EAZ89699.1"/>
    <property type="molecule type" value="Genomic_DNA"/>
</dbReference>
<dbReference type="Proteomes" id="UP000003781">
    <property type="component" value="Unassembled WGS sequence"/>
</dbReference>
<dbReference type="RefSeq" id="WP_008277251.1">
    <property type="nucleotide sequence ID" value="NZ_AAXW01000039.1"/>
</dbReference>
<keyword evidence="2" id="KW-1185">Reference proteome</keyword>
<dbReference type="AlphaFoldDB" id="A3IV45"/>